<proteinExistence type="predicted"/>
<reference evidence="1 2" key="1">
    <citation type="submission" date="2018-03" db="EMBL/GenBank/DDBJ databases">
        <title>Genomic Encyclopedia of Archaeal and Bacterial Type Strains, Phase II (KMG-II): from individual species to whole genera.</title>
        <authorList>
            <person name="Goeker M."/>
        </authorList>
    </citation>
    <scope>NUCLEOTIDE SEQUENCE [LARGE SCALE GENOMIC DNA]</scope>
    <source>
        <strain evidence="1 2">RHA1</strain>
    </source>
</reference>
<dbReference type="PANTHER" id="PTHR33642">
    <property type="entry name" value="COX1/OXI3 INTRON 1 PROTEIN-RELATED"/>
    <property type="match status" value="1"/>
</dbReference>
<dbReference type="Proteomes" id="UP000238836">
    <property type="component" value="Unassembled WGS sequence"/>
</dbReference>
<evidence type="ECO:0000313" key="1">
    <source>
        <dbReference type="EMBL" id="PRZ13539.1"/>
    </source>
</evidence>
<name>A0ABX5EPP2_9BACL</name>
<organism evidence="1 2">
    <name type="scientific">Laceyella sediminis</name>
    <dbReference type="NCBI Taxonomy" id="573074"/>
    <lineage>
        <taxon>Bacteria</taxon>
        <taxon>Bacillati</taxon>
        <taxon>Bacillota</taxon>
        <taxon>Bacilli</taxon>
        <taxon>Bacillales</taxon>
        <taxon>Thermoactinomycetaceae</taxon>
        <taxon>Laceyella</taxon>
    </lineage>
</organism>
<comment type="caution">
    <text evidence="1">The sequence shown here is derived from an EMBL/GenBank/DDBJ whole genome shotgun (WGS) entry which is preliminary data.</text>
</comment>
<dbReference type="PANTHER" id="PTHR33642:SF4">
    <property type="entry name" value="COX1_OXI3 INTRON 1 PROTEIN-RELATED"/>
    <property type="match status" value="1"/>
</dbReference>
<dbReference type="EMBL" id="PVTZ01000008">
    <property type="protein sequence ID" value="PRZ13539.1"/>
    <property type="molecule type" value="Genomic_DNA"/>
</dbReference>
<protein>
    <recommendedName>
        <fullName evidence="3">Reverse transcriptase (RNA-dependent DNA polymerase)</fullName>
    </recommendedName>
</protein>
<sequence length="76" mass="8814">MPVCRYGDGVPVVVPVNEDALVLELFRMLLEAIYEPHFSLSSHGFRPHRSCHTSLLQIKREFTKADWLIKTTFTLR</sequence>
<accession>A0ABX5EPP2</accession>
<evidence type="ECO:0000313" key="2">
    <source>
        <dbReference type="Proteomes" id="UP000238836"/>
    </source>
</evidence>
<keyword evidence="2" id="KW-1185">Reference proteome</keyword>
<evidence type="ECO:0008006" key="3">
    <source>
        <dbReference type="Google" id="ProtNLM"/>
    </source>
</evidence>
<gene>
    <name evidence="1" type="ORF">CLV36_10836</name>
</gene>